<sequence>MFKINNLTLFSIDGSQYTYKFEHGINYFKGKNSSGKTEFYSFIDFMFGSSEDIRKKPWYANSLEKATMVFQVDNIQYSITRTRKPSENYLRYLNDDESHCIDLREYKDKLNSIFARDIELLKNIRNFTDEDLTYRTFTMFNFLGEKRQGSIQDFFDKCSDIKYSTKLTPILNFIFNKNLEKIYELQRELKTLLEEVKQLEINSTKFDFICNQVNSNLHKLGSNSWYNGNNANDVREQLNKIKEMQIVVKKKSEKNIAELEVMYSNIVEQIKTYENSISDFKQLEKDNKNRKILLQKLNKLLEENDSFDYLISPLKKMVSELDATISFNKYMISDNTIKEMKKQRDLLKEEIKRNDSRFKLYTLEDKAKAIALIEEYLSEDIKSSDKDLTEKRKRIRELKNALKILQSLDDSEKITELSKFITDLYKSAKDISSVVSDDIKQEGFQIQYLKRGNILQPMIVKTVVDEDNKSAKKEKANYYIGSMARHTLIQLCGYLGFLKMLLEEDKYPLIPILVLDHISKPFDQNNSKAIGRVITNAFNTIGKENLQVFMFDDKTYETLDIEPDYSESLATKDKSKTGFNPFYFPPEDGKNIKE</sequence>
<feature type="coiled-coil region" evidence="1">
    <location>
        <begin position="249"/>
        <end position="303"/>
    </location>
</feature>
<dbReference type="EMBL" id="JARAOX010000241">
    <property type="protein sequence ID" value="MDD9786682.1"/>
    <property type="molecule type" value="Genomic_DNA"/>
</dbReference>
<proteinExistence type="predicted"/>
<evidence type="ECO:0000313" key="4">
    <source>
        <dbReference type="Proteomes" id="UP001213771"/>
    </source>
</evidence>
<comment type="caution">
    <text evidence="3">The sequence shown here is derived from an EMBL/GenBank/DDBJ whole genome shotgun (WGS) entry which is preliminary data.</text>
</comment>
<keyword evidence="1" id="KW-0175">Coiled coil</keyword>
<reference evidence="3 4" key="1">
    <citation type="submission" date="2023-02" db="EMBL/GenBank/DDBJ databases">
        <authorList>
            <person name="Olszewska D."/>
        </authorList>
    </citation>
    <scope>NUCLEOTIDE SEQUENCE [LARGE SCALE GENOMIC DNA]</scope>
    <source>
        <strain evidence="3 4">FDU301</strain>
    </source>
</reference>
<gene>
    <name evidence="3" type="ORF">PVE99_30450</name>
</gene>
<dbReference type="RefSeq" id="WP_274589511.1">
    <property type="nucleotide sequence ID" value="NZ_JARAOX010000241.1"/>
</dbReference>
<accession>A0ABD4X2C8</accession>
<protein>
    <submittedName>
        <fullName evidence="3">Uncharacterized protein</fullName>
    </submittedName>
</protein>
<dbReference type="Gene3D" id="3.40.50.300">
    <property type="entry name" value="P-loop containing nucleotide triphosphate hydrolases"/>
    <property type="match status" value="1"/>
</dbReference>
<evidence type="ECO:0000256" key="1">
    <source>
        <dbReference type="SAM" id="Coils"/>
    </source>
</evidence>
<evidence type="ECO:0000313" key="3">
    <source>
        <dbReference type="EMBL" id="MDD9786682.1"/>
    </source>
</evidence>
<dbReference type="AlphaFoldDB" id="A0ABD4X2C8"/>
<dbReference type="InterPro" id="IPR027417">
    <property type="entry name" value="P-loop_NTPase"/>
</dbReference>
<feature type="region of interest" description="Disordered" evidence="2">
    <location>
        <begin position="571"/>
        <end position="594"/>
    </location>
</feature>
<dbReference type="Proteomes" id="UP001213771">
    <property type="component" value="Unassembled WGS sequence"/>
</dbReference>
<organism evidence="3 4">
    <name type="scientific">Priestia megaterium</name>
    <name type="common">Bacillus megaterium</name>
    <dbReference type="NCBI Taxonomy" id="1404"/>
    <lineage>
        <taxon>Bacteria</taxon>
        <taxon>Bacillati</taxon>
        <taxon>Bacillota</taxon>
        <taxon>Bacilli</taxon>
        <taxon>Bacillales</taxon>
        <taxon>Bacillaceae</taxon>
        <taxon>Priestia</taxon>
    </lineage>
</organism>
<name>A0ABD4X2C8_PRIMG</name>
<evidence type="ECO:0000256" key="2">
    <source>
        <dbReference type="SAM" id="MobiDB-lite"/>
    </source>
</evidence>
<feature type="coiled-coil region" evidence="1">
    <location>
        <begin position="381"/>
        <end position="408"/>
    </location>
</feature>